<evidence type="ECO:0000256" key="2">
    <source>
        <dbReference type="ARBA" id="ARBA00023125"/>
    </source>
</evidence>
<dbReference type="EMBL" id="CM000841">
    <property type="protein sequence ID" value="KRH42323.1"/>
    <property type="molecule type" value="Genomic_DNA"/>
</dbReference>
<dbReference type="GO" id="GO:0003677">
    <property type="term" value="F:DNA binding"/>
    <property type="evidence" value="ECO:0007669"/>
    <property type="project" value="UniProtKB-KW"/>
</dbReference>
<dbReference type="SUPFAM" id="SSF52540">
    <property type="entry name" value="P-loop containing nucleoside triphosphate hydrolases"/>
    <property type="match status" value="1"/>
</dbReference>
<evidence type="ECO:0000256" key="4">
    <source>
        <dbReference type="ARBA" id="ARBA00023242"/>
    </source>
</evidence>
<dbReference type="GO" id="GO:0009378">
    <property type="term" value="F:four-way junction helicase activity"/>
    <property type="evidence" value="ECO:0000318"/>
    <property type="project" value="GO_Central"/>
</dbReference>
<evidence type="ECO:0000256" key="1">
    <source>
        <dbReference type="ARBA" id="ARBA00005446"/>
    </source>
</evidence>
<gene>
    <name evidence="5" type="ORF">GLYMA_08G083500</name>
</gene>
<organism evidence="6">
    <name type="scientific">Glycine max</name>
    <name type="common">Soybean</name>
    <name type="synonym">Glycine hispida</name>
    <dbReference type="NCBI Taxonomy" id="3847"/>
    <lineage>
        <taxon>Eukaryota</taxon>
        <taxon>Viridiplantae</taxon>
        <taxon>Streptophyta</taxon>
        <taxon>Embryophyta</taxon>
        <taxon>Tracheophyta</taxon>
        <taxon>Spermatophyta</taxon>
        <taxon>Magnoliopsida</taxon>
        <taxon>eudicotyledons</taxon>
        <taxon>Gunneridae</taxon>
        <taxon>Pentapetalae</taxon>
        <taxon>rosids</taxon>
        <taxon>fabids</taxon>
        <taxon>Fabales</taxon>
        <taxon>Fabaceae</taxon>
        <taxon>Papilionoideae</taxon>
        <taxon>50 kb inversion clade</taxon>
        <taxon>NPAAA clade</taxon>
        <taxon>indigoferoid/millettioid clade</taxon>
        <taxon>Phaseoleae</taxon>
        <taxon>Glycine</taxon>
        <taxon>Glycine subgen. Soja</taxon>
    </lineage>
</organism>
<sequence>MALPWPVFNSIDIHRIMLNTKKGHSSLIVVTFKHDFLVIVSFPCFWLDLLEDFDKEFQEQNLGVKSRCDWDKVLLFLLEGQDSVGFYRALDSLNYKIYLLWCVSPKEKVKYYDIASEKRIEFDRAMAKFNNKMVSNHSFSLLLSCLLFARLWNIQFIFCCLAGKWGSLTKLAISLFTSMGIQGLGSLKLHFPDVPVMALTATATHAVREDILKALRIPHALVLERSFDRPNLKYEVIAKTKEPIKQLGQLLIDRFRNQCGIVYCLSKSECVELSKLLSEKCKIKTVYYHSGLSAHQRVAVKKKMVMMERSILYVQLLLLECG</sequence>
<keyword evidence="3" id="KW-0413">Isomerase</keyword>
<dbReference type="GO" id="GO:0005694">
    <property type="term" value="C:chromosome"/>
    <property type="evidence" value="ECO:0000318"/>
    <property type="project" value="GO_Central"/>
</dbReference>
<dbReference type="EnsemblPlants" id="KRH42323">
    <property type="protein sequence ID" value="KRH42323"/>
    <property type="gene ID" value="GLYMA_08G083500"/>
</dbReference>
<dbReference type="eggNOG" id="KOG0351">
    <property type="taxonomic scope" value="Eukaryota"/>
</dbReference>
<dbReference type="HOGENOM" id="CLU_864386_0_0_1"/>
<reference evidence="6" key="2">
    <citation type="submission" date="2018-02" db="UniProtKB">
        <authorList>
            <consortium name="EnsemblPlants"/>
        </authorList>
    </citation>
    <scope>IDENTIFICATION</scope>
    <source>
        <strain evidence="6">Williams 82</strain>
    </source>
</reference>
<dbReference type="Proteomes" id="UP000008827">
    <property type="component" value="Chromosome 8"/>
</dbReference>
<dbReference type="STRING" id="3847.I1KRE7"/>
<keyword evidence="2" id="KW-0238">DNA-binding</keyword>
<reference evidence="5" key="3">
    <citation type="submission" date="2018-07" db="EMBL/GenBank/DDBJ databases">
        <title>WGS assembly of Glycine max.</title>
        <authorList>
            <person name="Schmutz J."/>
            <person name="Cannon S."/>
            <person name="Schlueter J."/>
            <person name="Ma J."/>
            <person name="Mitros T."/>
            <person name="Nelson W."/>
            <person name="Hyten D."/>
            <person name="Song Q."/>
            <person name="Thelen J."/>
            <person name="Cheng J."/>
            <person name="Xu D."/>
            <person name="Hellsten U."/>
            <person name="May G."/>
            <person name="Yu Y."/>
            <person name="Sakurai T."/>
            <person name="Umezawa T."/>
            <person name="Bhattacharyya M."/>
            <person name="Sandhu D."/>
            <person name="Valliyodan B."/>
            <person name="Lindquist E."/>
            <person name="Peto M."/>
            <person name="Grant D."/>
            <person name="Shu S."/>
            <person name="Goodstein D."/>
            <person name="Barry K."/>
            <person name="Futrell-Griggs M."/>
            <person name="Abernathy B."/>
            <person name="Du J."/>
            <person name="Tian Z."/>
            <person name="Zhu L."/>
            <person name="Gill N."/>
            <person name="Joshi T."/>
            <person name="Libault M."/>
            <person name="Sethuraman A."/>
            <person name="Zhang X."/>
            <person name="Shinozaki K."/>
            <person name="Nguyen H."/>
            <person name="Wing R."/>
            <person name="Cregan P."/>
            <person name="Specht J."/>
            <person name="Grimwood J."/>
            <person name="Rokhsar D."/>
            <person name="Stacey G."/>
            <person name="Shoemaker R."/>
            <person name="Jackson S."/>
        </authorList>
    </citation>
    <scope>NUCLEOTIDE SEQUENCE</scope>
    <source>
        <tissue evidence="5">Callus</tissue>
    </source>
</reference>
<dbReference type="GO" id="GO:0006260">
    <property type="term" value="P:DNA replication"/>
    <property type="evidence" value="ECO:0000318"/>
    <property type="project" value="GO_Central"/>
</dbReference>
<evidence type="ECO:0008006" key="8">
    <source>
        <dbReference type="Google" id="ProtNLM"/>
    </source>
</evidence>
<dbReference type="InterPro" id="IPR027417">
    <property type="entry name" value="P-loop_NTPase"/>
</dbReference>
<reference evidence="5 6" key="1">
    <citation type="journal article" date="2010" name="Nature">
        <title>Genome sequence of the palaeopolyploid soybean.</title>
        <authorList>
            <person name="Schmutz J."/>
            <person name="Cannon S.B."/>
            <person name="Schlueter J."/>
            <person name="Ma J."/>
            <person name="Mitros T."/>
            <person name="Nelson W."/>
            <person name="Hyten D.L."/>
            <person name="Song Q."/>
            <person name="Thelen J.J."/>
            <person name="Cheng J."/>
            <person name="Xu D."/>
            <person name="Hellsten U."/>
            <person name="May G.D."/>
            <person name="Yu Y."/>
            <person name="Sakurai T."/>
            <person name="Umezawa T."/>
            <person name="Bhattacharyya M.K."/>
            <person name="Sandhu D."/>
            <person name="Valliyodan B."/>
            <person name="Lindquist E."/>
            <person name="Peto M."/>
            <person name="Grant D."/>
            <person name="Shu S."/>
            <person name="Goodstein D."/>
            <person name="Barry K."/>
            <person name="Futrell-Griggs M."/>
            <person name="Abernathy B."/>
            <person name="Du J."/>
            <person name="Tian Z."/>
            <person name="Zhu L."/>
            <person name="Gill N."/>
            <person name="Joshi T."/>
            <person name="Libault M."/>
            <person name="Sethuraman A."/>
            <person name="Zhang X.-C."/>
            <person name="Shinozaki K."/>
            <person name="Nguyen H.T."/>
            <person name="Wing R.A."/>
            <person name="Cregan P."/>
            <person name="Specht J."/>
            <person name="Grimwood J."/>
            <person name="Rokhsar D."/>
            <person name="Stacey G."/>
            <person name="Shoemaker R.C."/>
            <person name="Jackson S.A."/>
        </authorList>
    </citation>
    <scope>NUCLEOTIDE SEQUENCE [LARGE SCALE GENOMIC DNA]</scope>
    <source>
        <strain evidence="6">cv. Williams 82</strain>
        <tissue evidence="5">Callus</tissue>
    </source>
</reference>
<dbReference type="GO" id="GO:0005634">
    <property type="term" value="C:nucleus"/>
    <property type="evidence" value="ECO:0000318"/>
    <property type="project" value="GO_Central"/>
</dbReference>
<accession>I1KRE7</accession>
<dbReference type="Gramene" id="KRH42323">
    <property type="protein sequence ID" value="KRH42323"/>
    <property type="gene ID" value="GLYMA_08G083500"/>
</dbReference>
<dbReference type="Gene3D" id="3.40.50.300">
    <property type="entry name" value="P-loop containing nucleotide triphosphate hydrolases"/>
    <property type="match status" value="2"/>
</dbReference>
<dbReference type="GO" id="GO:0005737">
    <property type="term" value="C:cytoplasm"/>
    <property type="evidence" value="ECO:0000318"/>
    <property type="project" value="GO_Central"/>
</dbReference>
<dbReference type="PANTHER" id="PTHR13710">
    <property type="entry name" value="DNA HELICASE RECQ FAMILY MEMBER"/>
    <property type="match status" value="1"/>
</dbReference>
<evidence type="ECO:0000256" key="3">
    <source>
        <dbReference type="ARBA" id="ARBA00023235"/>
    </source>
</evidence>
<dbReference type="AlphaFoldDB" id="I1KRE7"/>
<evidence type="ECO:0000313" key="6">
    <source>
        <dbReference type="EnsemblPlants" id="KRH42323"/>
    </source>
</evidence>
<name>I1KRE7_SOYBN</name>
<dbReference type="PANTHER" id="PTHR13710:SF153">
    <property type="entry name" value="RECQ-LIKE DNA HELICASE BLM"/>
    <property type="match status" value="1"/>
</dbReference>
<dbReference type="GO" id="GO:0000724">
    <property type="term" value="P:double-strand break repair via homologous recombination"/>
    <property type="evidence" value="ECO:0000318"/>
    <property type="project" value="GO_Central"/>
</dbReference>
<evidence type="ECO:0000313" key="5">
    <source>
        <dbReference type="EMBL" id="KRH42323.1"/>
    </source>
</evidence>
<evidence type="ECO:0000313" key="7">
    <source>
        <dbReference type="Proteomes" id="UP000008827"/>
    </source>
</evidence>
<keyword evidence="4" id="KW-0539">Nucleus</keyword>
<protein>
    <recommendedName>
        <fullName evidence="8">Helicase C-terminal domain-containing protein</fullName>
    </recommendedName>
</protein>
<dbReference type="InParanoid" id="I1KRE7"/>
<dbReference type="GO" id="GO:0043138">
    <property type="term" value="F:3'-5' DNA helicase activity"/>
    <property type="evidence" value="ECO:0000318"/>
    <property type="project" value="GO_Central"/>
</dbReference>
<keyword evidence="7" id="KW-1185">Reference proteome</keyword>
<proteinExistence type="inferred from homology"/>
<comment type="similarity">
    <text evidence="1">Belongs to the helicase family. RecQ subfamily.</text>
</comment>
<dbReference type="PaxDb" id="3847-GLYMA08G08830.1"/>
<dbReference type="FunFam" id="3.40.50.300:FF:005434">
    <property type="entry name" value="Uncharacterized protein"/>
    <property type="match status" value="1"/>
</dbReference>